<evidence type="ECO:0000256" key="1">
    <source>
        <dbReference type="ARBA" id="ARBA00005964"/>
    </source>
</evidence>
<accession>A0A671Y759</accession>
<dbReference type="OMA" id="MRIVIKS"/>
<dbReference type="InterPro" id="IPR050309">
    <property type="entry name" value="Type-B_Carboxylest/Lipase"/>
</dbReference>
<name>A0A671Y759_SPAAU</name>
<evidence type="ECO:0000313" key="3">
    <source>
        <dbReference type="Ensembl" id="ENSSAUP00010059350.1"/>
    </source>
</evidence>
<dbReference type="AlphaFoldDB" id="A0A671Y759"/>
<evidence type="ECO:0000259" key="2">
    <source>
        <dbReference type="Pfam" id="PF00135"/>
    </source>
</evidence>
<proteinExistence type="inferred from homology"/>
<reference evidence="3" key="1">
    <citation type="submission" date="2021-04" db="EMBL/GenBank/DDBJ databases">
        <authorList>
            <consortium name="Wellcome Sanger Institute Data Sharing"/>
        </authorList>
    </citation>
    <scope>NUCLEOTIDE SEQUENCE [LARGE SCALE GENOMIC DNA]</scope>
</reference>
<dbReference type="InterPro" id="IPR029058">
    <property type="entry name" value="AB_hydrolase_fold"/>
</dbReference>
<comment type="similarity">
    <text evidence="1">Belongs to the type-B carboxylesterase/lipase family.</text>
</comment>
<evidence type="ECO:0000313" key="4">
    <source>
        <dbReference type="Proteomes" id="UP000472265"/>
    </source>
</evidence>
<reference evidence="3" key="2">
    <citation type="submission" date="2025-08" db="UniProtKB">
        <authorList>
            <consortium name="Ensembl"/>
        </authorList>
    </citation>
    <scope>IDENTIFICATION</scope>
</reference>
<dbReference type="PANTHER" id="PTHR11559">
    <property type="entry name" value="CARBOXYLESTERASE"/>
    <property type="match status" value="1"/>
</dbReference>
<dbReference type="Ensembl" id="ENSSAUT00010062264.1">
    <property type="protein sequence ID" value="ENSSAUP00010059350.1"/>
    <property type="gene ID" value="ENSSAUG00010024125.1"/>
</dbReference>
<feature type="domain" description="Carboxylesterase type B" evidence="2">
    <location>
        <begin position="21"/>
        <end position="83"/>
    </location>
</feature>
<dbReference type="Pfam" id="PF00135">
    <property type="entry name" value="COesterase"/>
    <property type="match status" value="1"/>
</dbReference>
<sequence length="85" mass="9142">DFQICRLVLALCSLILNENNSPEVHTKLGSLRGTFVSVKGKEAGVHVFLGVPFAKPPVGPALRLAPPQPVEGWKGVRNATQQPLM</sequence>
<organism evidence="3 4">
    <name type="scientific">Sparus aurata</name>
    <name type="common">Gilthead sea bream</name>
    <dbReference type="NCBI Taxonomy" id="8175"/>
    <lineage>
        <taxon>Eukaryota</taxon>
        <taxon>Metazoa</taxon>
        <taxon>Chordata</taxon>
        <taxon>Craniata</taxon>
        <taxon>Vertebrata</taxon>
        <taxon>Euteleostomi</taxon>
        <taxon>Actinopterygii</taxon>
        <taxon>Neopterygii</taxon>
        <taxon>Teleostei</taxon>
        <taxon>Neoteleostei</taxon>
        <taxon>Acanthomorphata</taxon>
        <taxon>Eupercaria</taxon>
        <taxon>Spariformes</taxon>
        <taxon>Sparidae</taxon>
        <taxon>Sparus</taxon>
    </lineage>
</organism>
<dbReference type="InParanoid" id="A0A671Y759"/>
<dbReference type="GeneTree" id="ENSGT00940000155200"/>
<reference evidence="3" key="3">
    <citation type="submission" date="2025-09" db="UniProtKB">
        <authorList>
            <consortium name="Ensembl"/>
        </authorList>
    </citation>
    <scope>IDENTIFICATION</scope>
</reference>
<protein>
    <recommendedName>
        <fullName evidence="2">Carboxylesterase type B domain-containing protein</fullName>
    </recommendedName>
</protein>
<dbReference type="Gene3D" id="3.40.50.1820">
    <property type="entry name" value="alpha/beta hydrolase"/>
    <property type="match status" value="1"/>
</dbReference>
<dbReference type="InterPro" id="IPR002018">
    <property type="entry name" value="CarbesteraseB"/>
</dbReference>
<dbReference type="Proteomes" id="UP000472265">
    <property type="component" value="Chromosome 8"/>
</dbReference>
<dbReference type="SUPFAM" id="SSF53474">
    <property type="entry name" value="alpha/beta-Hydrolases"/>
    <property type="match status" value="1"/>
</dbReference>
<keyword evidence="4" id="KW-1185">Reference proteome</keyword>